<dbReference type="STRING" id="48709.A0A1D2N548"/>
<comment type="caution">
    <text evidence="1">The sequence shown here is derived from an EMBL/GenBank/DDBJ whole genome shotgun (WGS) entry which is preliminary data.</text>
</comment>
<protein>
    <submittedName>
        <fullName evidence="1">Dynein light chain roadblock-type 1</fullName>
    </submittedName>
</protein>
<accession>A0A1D2N548</accession>
<dbReference type="Proteomes" id="UP000094527">
    <property type="component" value="Unassembled WGS sequence"/>
</dbReference>
<dbReference type="AlphaFoldDB" id="A0A1D2N548"/>
<gene>
    <name evidence="1" type="ORF">Ocin01_06330</name>
</gene>
<sequence length="177" mass="20497">MDDVSTMSRSQLRTHRKCKLEDAVKRLNMSKGVYGVLVTTEQWTVIETTFDHHLTHYWKKQMRFVEQLGTAVIRDPDPKNELQFLRIQTRKYEILLSIAKDHRVLVVFSGADIDPLAGVTKILRSHRKTKRDKKKAGMKIRAVMDPCRPHTTRIGGQETVIITEKVAGKEIPQKEDY</sequence>
<dbReference type="OMA" id="THRKCKL"/>
<dbReference type="EMBL" id="LJIJ01000212">
    <property type="protein sequence ID" value="ODN00351.1"/>
    <property type="molecule type" value="Genomic_DNA"/>
</dbReference>
<dbReference type="SUPFAM" id="SSF103196">
    <property type="entry name" value="Roadblock/LC7 domain"/>
    <property type="match status" value="1"/>
</dbReference>
<evidence type="ECO:0000313" key="1">
    <source>
        <dbReference type="EMBL" id="ODN00351.1"/>
    </source>
</evidence>
<dbReference type="PANTHER" id="PTHR10779">
    <property type="entry name" value="DYNEIN LIGHT CHAIN ROADBLOCK"/>
    <property type="match status" value="1"/>
</dbReference>
<name>A0A1D2N548_ORCCI</name>
<dbReference type="OrthoDB" id="9985637at2759"/>
<reference evidence="1 2" key="1">
    <citation type="journal article" date="2016" name="Genome Biol. Evol.">
        <title>Gene Family Evolution Reflects Adaptation to Soil Environmental Stressors in the Genome of the Collembolan Orchesella cincta.</title>
        <authorList>
            <person name="Faddeeva-Vakhrusheva A."/>
            <person name="Derks M.F."/>
            <person name="Anvar S.Y."/>
            <person name="Agamennone V."/>
            <person name="Suring W."/>
            <person name="Smit S."/>
            <person name="van Straalen N.M."/>
            <person name="Roelofs D."/>
        </authorList>
    </citation>
    <scope>NUCLEOTIDE SEQUENCE [LARGE SCALE GENOMIC DNA]</scope>
    <source>
        <tissue evidence="1">Mixed pool</tissue>
    </source>
</reference>
<keyword evidence="2" id="KW-1185">Reference proteome</keyword>
<dbReference type="Gene3D" id="3.30.450.30">
    <property type="entry name" value="Dynein light chain 2a, cytoplasmic"/>
    <property type="match status" value="1"/>
</dbReference>
<organism evidence="1 2">
    <name type="scientific">Orchesella cincta</name>
    <name type="common">Springtail</name>
    <name type="synonym">Podura cincta</name>
    <dbReference type="NCBI Taxonomy" id="48709"/>
    <lineage>
        <taxon>Eukaryota</taxon>
        <taxon>Metazoa</taxon>
        <taxon>Ecdysozoa</taxon>
        <taxon>Arthropoda</taxon>
        <taxon>Hexapoda</taxon>
        <taxon>Collembola</taxon>
        <taxon>Entomobryomorpha</taxon>
        <taxon>Entomobryoidea</taxon>
        <taxon>Orchesellidae</taxon>
        <taxon>Orchesellinae</taxon>
        <taxon>Orchesella</taxon>
    </lineage>
</organism>
<evidence type="ECO:0000313" key="2">
    <source>
        <dbReference type="Proteomes" id="UP000094527"/>
    </source>
</evidence>
<proteinExistence type="predicted"/>